<dbReference type="PANTHER" id="PTHR34382:SF7">
    <property type="entry name" value="PTS SYSTEM N,N'-DIACETYLCHITOBIOSE-SPECIFIC EIIA COMPONENT"/>
    <property type="match status" value="1"/>
</dbReference>
<dbReference type="GO" id="GO:0009401">
    <property type="term" value="P:phosphoenolpyruvate-dependent sugar phosphotransferase system"/>
    <property type="evidence" value="ECO:0007669"/>
    <property type="project" value="UniProtKB-KW"/>
</dbReference>
<evidence type="ECO:0000256" key="3">
    <source>
        <dbReference type="ARBA" id="ARBA00022679"/>
    </source>
</evidence>
<evidence type="ECO:0000256" key="7">
    <source>
        <dbReference type="PROSITE-ProRule" id="PRU00418"/>
    </source>
</evidence>
<evidence type="ECO:0000256" key="4">
    <source>
        <dbReference type="ARBA" id="ARBA00022683"/>
    </source>
</evidence>
<keyword evidence="3" id="KW-0808">Transferase</keyword>
<dbReference type="PROSITE" id="PS51095">
    <property type="entry name" value="PTS_EIIA_TYPE_3"/>
    <property type="match status" value="1"/>
</dbReference>
<name>A0A1U7NDD4_9FIRM</name>
<dbReference type="Pfam" id="PF02255">
    <property type="entry name" value="PTS_IIA"/>
    <property type="match status" value="1"/>
</dbReference>
<dbReference type="EMBL" id="MPJW01000236">
    <property type="protein sequence ID" value="OLU37000.1"/>
    <property type="molecule type" value="Genomic_DNA"/>
</dbReference>
<protein>
    <submittedName>
        <fullName evidence="8">PTS lactose/cellobiose transporter subunit IIA</fullName>
    </submittedName>
</protein>
<evidence type="ECO:0000256" key="5">
    <source>
        <dbReference type="PIRSR" id="PIRSR000699-1"/>
    </source>
</evidence>
<dbReference type="GO" id="GO:0046872">
    <property type="term" value="F:metal ion binding"/>
    <property type="evidence" value="ECO:0007669"/>
    <property type="project" value="UniProtKB-KW"/>
</dbReference>
<dbReference type="OrthoDB" id="389577at2"/>
<comment type="cofactor">
    <cofactor evidence="6">
        <name>Mg(2+)</name>
        <dbReference type="ChEBI" id="CHEBI:18420"/>
    </cofactor>
    <text evidence="6">Binds 1 Mg(2+) ion per trimer.</text>
</comment>
<keyword evidence="1" id="KW-0813">Transport</keyword>
<dbReference type="GO" id="GO:0016740">
    <property type="term" value="F:transferase activity"/>
    <property type="evidence" value="ECO:0007669"/>
    <property type="project" value="UniProtKB-KW"/>
</dbReference>
<organism evidence="8 9">
    <name type="scientific">Ileibacterium valens</name>
    <dbReference type="NCBI Taxonomy" id="1862668"/>
    <lineage>
        <taxon>Bacteria</taxon>
        <taxon>Bacillati</taxon>
        <taxon>Bacillota</taxon>
        <taxon>Erysipelotrichia</taxon>
        <taxon>Erysipelotrichales</taxon>
        <taxon>Erysipelotrichaceae</taxon>
        <taxon>Ileibacterium</taxon>
    </lineage>
</organism>
<feature type="modified residue" description="Phosphohistidine; by HPr" evidence="7">
    <location>
        <position position="76"/>
    </location>
</feature>
<dbReference type="PIRSF" id="PIRSF000699">
    <property type="entry name" value="PTS_IILac_III"/>
    <property type="match status" value="1"/>
</dbReference>
<evidence type="ECO:0000313" key="9">
    <source>
        <dbReference type="Proteomes" id="UP000186341"/>
    </source>
</evidence>
<comment type="caution">
    <text evidence="8">The sequence shown here is derived from an EMBL/GenBank/DDBJ whole genome shotgun (WGS) entry which is preliminary data.</text>
</comment>
<evidence type="ECO:0000256" key="2">
    <source>
        <dbReference type="ARBA" id="ARBA00022597"/>
    </source>
</evidence>
<sequence length="113" mass="12253">MENMELVCFQIISSAGMAKSSFVEAIKAGEKGDFDLASDKIEEGKNFLNQGHGVHATLIQKEAAGEKTPISLLLLHAEDQMMSAELTELMASTILSQQKKILDLEAELSKKAS</sequence>
<dbReference type="SUPFAM" id="SSF46973">
    <property type="entry name" value="Enzyme IIa from lactose specific PTS, IIa-lac"/>
    <property type="match status" value="1"/>
</dbReference>
<feature type="binding site" evidence="6">
    <location>
        <position position="79"/>
    </location>
    <ligand>
        <name>Mg(2+)</name>
        <dbReference type="ChEBI" id="CHEBI:18420"/>
        <note>ligand shared between all trimeric partners</note>
    </ligand>
</feature>
<accession>A0A1U7NDD4</accession>
<dbReference type="InterPro" id="IPR036542">
    <property type="entry name" value="PTS_IIA_lac/cel_sf"/>
</dbReference>
<proteinExistence type="predicted"/>
<evidence type="ECO:0000256" key="6">
    <source>
        <dbReference type="PIRSR" id="PIRSR000699-2"/>
    </source>
</evidence>
<keyword evidence="4" id="KW-0598">Phosphotransferase system</keyword>
<dbReference type="GeneID" id="82203718"/>
<keyword evidence="2" id="KW-0762">Sugar transport</keyword>
<evidence type="ECO:0000256" key="1">
    <source>
        <dbReference type="ARBA" id="ARBA00022448"/>
    </source>
</evidence>
<keyword evidence="6" id="KW-0460">Magnesium</keyword>
<reference evidence="8 9" key="1">
    <citation type="submission" date="2016-11" db="EMBL/GenBank/DDBJ databases">
        <title>Description of two novel members of the family Erysipelotrichaceae: Ileibacterium lipovorans gen. nov., sp. nov. and Dubosiella newyorkensis, gen. nov., sp. nov.</title>
        <authorList>
            <person name="Cox L.M."/>
            <person name="Sohn J."/>
            <person name="Tyrrell K.L."/>
            <person name="Citron D.M."/>
            <person name="Lawson P.A."/>
            <person name="Patel N.B."/>
            <person name="Iizumi T."/>
            <person name="Perez-Perez G.I."/>
            <person name="Goldstein E.J."/>
            <person name="Blaser M.J."/>
        </authorList>
    </citation>
    <scope>NUCLEOTIDE SEQUENCE [LARGE SCALE GENOMIC DNA]</scope>
    <source>
        <strain evidence="8 9">NYU-BL-A3</strain>
    </source>
</reference>
<dbReference type="RefSeq" id="WP_075820885.1">
    <property type="nucleotide sequence ID" value="NZ_CAOUMU010000135.1"/>
</dbReference>
<evidence type="ECO:0000313" key="8">
    <source>
        <dbReference type="EMBL" id="OLU37000.1"/>
    </source>
</evidence>
<feature type="active site" description="Tele-phosphohistidine intermediate" evidence="5">
    <location>
        <position position="76"/>
    </location>
</feature>
<dbReference type="AlphaFoldDB" id="A0A1U7NDD4"/>
<keyword evidence="6" id="KW-0479">Metal-binding</keyword>
<dbReference type="Proteomes" id="UP000186341">
    <property type="component" value="Unassembled WGS sequence"/>
</dbReference>
<dbReference type="Gene3D" id="1.20.58.80">
    <property type="entry name" value="Phosphotransferase system, lactose/cellobiose-type IIA subunit"/>
    <property type="match status" value="1"/>
</dbReference>
<dbReference type="PANTHER" id="PTHR34382">
    <property type="entry name" value="PTS SYSTEM N,N'-DIACETYLCHITOBIOSE-SPECIFIC EIIA COMPONENT"/>
    <property type="match status" value="1"/>
</dbReference>
<dbReference type="InterPro" id="IPR003188">
    <property type="entry name" value="PTS_IIA_lac/cel"/>
</dbReference>
<gene>
    <name evidence="8" type="ORF">BO222_11270</name>
</gene>
<keyword evidence="9" id="KW-1185">Reference proteome</keyword>